<feature type="compositionally biased region" description="Basic and acidic residues" evidence="1">
    <location>
        <begin position="289"/>
        <end position="320"/>
    </location>
</feature>
<dbReference type="SUPFAM" id="SSF103481">
    <property type="entry name" value="Multidrug resistance efflux transporter EmrE"/>
    <property type="match status" value="1"/>
</dbReference>
<keyword evidence="3" id="KW-0732">Signal</keyword>
<evidence type="ECO:0000313" key="4">
    <source>
        <dbReference type="EMBL" id="MDT0473390.1"/>
    </source>
</evidence>
<feature type="region of interest" description="Disordered" evidence="1">
    <location>
        <begin position="279"/>
        <end position="320"/>
    </location>
</feature>
<dbReference type="PANTHER" id="PTHR40761">
    <property type="entry name" value="CONSERVED INTEGRAL MEMBRANE ALANINE VALINE AND LEUCINE RICH PROTEIN-RELATED"/>
    <property type="match status" value="1"/>
</dbReference>
<feature type="signal peptide" evidence="3">
    <location>
        <begin position="1"/>
        <end position="19"/>
    </location>
</feature>
<feature type="transmembrane region" description="Helical" evidence="2">
    <location>
        <begin position="76"/>
        <end position="95"/>
    </location>
</feature>
<evidence type="ECO:0000256" key="3">
    <source>
        <dbReference type="SAM" id="SignalP"/>
    </source>
</evidence>
<evidence type="ECO:0008006" key="6">
    <source>
        <dbReference type="Google" id="ProtNLM"/>
    </source>
</evidence>
<feature type="transmembrane region" description="Helical" evidence="2">
    <location>
        <begin position="196"/>
        <end position="216"/>
    </location>
</feature>
<dbReference type="PANTHER" id="PTHR40761:SF1">
    <property type="entry name" value="CONSERVED INTEGRAL MEMBRANE ALANINE VALINE AND LEUCINE RICH PROTEIN-RELATED"/>
    <property type="match status" value="1"/>
</dbReference>
<gene>
    <name evidence="4" type="ORF">RM863_14775</name>
</gene>
<evidence type="ECO:0000313" key="5">
    <source>
        <dbReference type="Proteomes" id="UP001180489"/>
    </source>
</evidence>
<evidence type="ECO:0000256" key="1">
    <source>
        <dbReference type="SAM" id="MobiDB-lite"/>
    </source>
</evidence>
<organism evidence="4 5">
    <name type="scientific">Streptomyces hintoniae</name>
    <dbReference type="NCBI Taxonomy" id="3075521"/>
    <lineage>
        <taxon>Bacteria</taxon>
        <taxon>Bacillati</taxon>
        <taxon>Actinomycetota</taxon>
        <taxon>Actinomycetes</taxon>
        <taxon>Kitasatosporales</taxon>
        <taxon>Streptomycetaceae</taxon>
        <taxon>Streptomyces</taxon>
    </lineage>
</organism>
<dbReference type="EMBL" id="JAVRFF010000015">
    <property type="protein sequence ID" value="MDT0473390.1"/>
    <property type="molecule type" value="Genomic_DNA"/>
</dbReference>
<name>A0ABU2UJF2_9ACTN</name>
<keyword evidence="2" id="KW-0472">Membrane</keyword>
<feature type="transmembrane region" description="Helical" evidence="2">
    <location>
        <begin position="50"/>
        <end position="69"/>
    </location>
</feature>
<proteinExistence type="predicted"/>
<feature type="transmembrane region" description="Helical" evidence="2">
    <location>
        <begin position="138"/>
        <end position="158"/>
    </location>
</feature>
<evidence type="ECO:0000256" key="2">
    <source>
        <dbReference type="SAM" id="Phobius"/>
    </source>
</evidence>
<dbReference type="InterPro" id="IPR037185">
    <property type="entry name" value="EmrE-like"/>
</dbReference>
<feature type="transmembrane region" description="Helical" evidence="2">
    <location>
        <begin position="222"/>
        <end position="245"/>
    </location>
</feature>
<protein>
    <recommendedName>
        <fullName evidence="6">Integral membrane protein</fullName>
    </recommendedName>
</protein>
<sequence>MMCALGAAVCFGTATVLQAVATRAASAPGDDGAGAGPGGQTALLLRAVRQWRYLAGLALDGLGFVFQIAALRSLPIYAVGAALASSLAVTAVVAARLLRVRLNGMEWGAVGVVCAGLAMLGLASGAEGHRPGTDTLRYVTLGVAVAVLLLGLGAGRWTGPGRSAALGLGAGFGFGVVEVSVRLIDSVTPSALLTNPATYALLVGGGAAFLLLTSALERGSVTAATAGMVIGETLGPAAVGVIWLGDRTREGLTWLAVLGFAVAVTGALALARFGEAPTATGALDMGSSEESKDQERQRGADAEGSERQRGADAEGSDRGR</sequence>
<accession>A0ABU2UJF2</accession>
<keyword evidence="5" id="KW-1185">Reference proteome</keyword>
<keyword evidence="2" id="KW-1133">Transmembrane helix</keyword>
<reference evidence="4" key="1">
    <citation type="submission" date="2024-05" db="EMBL/GenBank/DDBJ databases">
        <title>30 novel species of actinomycetes from the DSMZ collection.</title>
        <authorList>
            <person name="Nouioui I."/>
        </authorList>
    </citation>
    <scope>NUCLEOTIDE SEQUENCE</scope>
    <source>
        <strain evidence="4">DSM 41014</strain>
    </source>
</reference>
<comment type="caution">
    <text evidence="4">The sequence shown here is derived from an EMBL/GenBank/DDBJ whole genome shotgun (WGS) entry which is preliminary data.</text>
</comment>
<keyword evidence="2" id="KW-0812">Transmembrane</keyword>
<dbReference type="RefSeq" id="WP_311635387.1">
    <property type="nucleotide sequence ID" value="NZ_JAVRFF010000015.1"/>
</dbReference>
<dbReference type="Proteomes" id="UP001180489">
    <property type="component" value="Unassembled WGS sequence"/>
</dbReference>
<feature type="transmembrane region" description="Helical" evidence="2">
    <location>
        <begin position="107"/>
        <end position="126"/>
    </location>
</feature>
<feature type="transmembrane region" description="Helical" evidence="2">
    <location>
        <begin position="252"/>
        <end position="273"/>
    </location>
</feature>
<feature type="chain" id="PRO_5046235822" description="Integral membrane protein" evidence="3">
    <location>
        <begin position="20"/>
        <end position="320"/>
    </location>
</feature>